<dbReference type="GO" id="GO:0009055">
    <property type="term" value="F:electron transfer activity"/>
    <property type="evidence" value="ECO:0007669"/>
    <property type="project" value="InterPro"/>
</dbReference>
<keyword evidence="4" id="KW-0249">Electron transport</keyword>
<dbReference type="PANTHER" id="PTHR11961">
    <property type="entry name" value="CYTOCHROME C"/>
    <property type="match status" value="1"/>
</dbReference>
<dbReference type="AlphaFoldDB" id="A0A7X5J9K5"/>
<feature type="signal peptide" evidence="7">
    <location>
        <begin position="1"/>
        <end position="21"/>
    </location>
</feature>
<evidence type="ECO:0000259" key="8">
    <source>
        <dbReference type="PROSITE" id="PS51007"/>
    </source>
</evidence>
<keyword evidence="5 6" id="KW-0408">Iron</keyword>
<dbReference type="EMBL" id="JAABLQ010000001">
    <property type="protein sequence ID" value="NBN79047.1"/>
    <property type="molecule type" value="Genomic_DNA"/>
</dbReference>
<keyword evidence="1" id="KW-0813">Transport</keyword>
<evidence type="ECO:0000313" key="9">
    <source>
        <dbReference type="EMBL" id="NBN79047.1"/>
    </source>
</evidence>
<evidence type="ECO:0000256" key="3">
    <source>
        <dbReference type="ARBA" id="ARBA00022723"/>
    </source>
</evidence>
<evidence type="ECO:0000256" key="6">
    <source>
        <dbReference type="PROSITE-ProRule" id="PRU00433"/>
    </source>
</evidence>
<evidence type="ECO:0000256" key="2">
    <source>
        <dbReference type="ARBA" id="ARBA00022617"/>
    </source>
</evidence>
<accession>A0A7X5J9K5</accession>
<dbReference type="PRINTS" id="PR00604">
    <property type="entry name" value="CYTCHRMECIAB"/>
</dbReference>
<name>A0A7X5J9K5_9HYPH</name>
<dbReference type="SUPFAM" id="SSF46626">
    <property type="entry name" value="Cytochrome c"/>
    <property type="match status" value="1"/>
</dbReference>
<keyword evidence="2 6" id="KW-0349">Heme</keyword>
<dbReference type="Proteomes" id="UP000586722">
    <property type="component" value="Unassembled WGS sequence"/>
</dbReference>
<dbReference type="InterPro" id="IPR036909">
    <property type="entry name" value="Cyt_c-like_dom_sf"/>
</dbReference>
<dbReference type="RefSeq" id="WP_161708794.1">
    <property type="nucleotide sequence ID" value="NZ_JAABLQ010000001.1"/>
</dbReference>
<dbReference type="GO" id="GO:0020037">
    <property type="term" value="F:heme binding"/>
    <property type="evidence" value="ECO:0007669"/>
    <property type="project" value="InterPro"/>
</dbReference>
<comment type="caution">
    <text evidence="9">The sequence shown here is derived from an EMBL/GenBank/DDBJ whole genome shotgun (WGS) entry which is preliminary data.</text>
</comment>
<keyword evidence="7" id="KW-0732">Signal</keyword>
<organism evidence="9 10">
    <name type="scientific">Pannonibacter tanglangensis</name>
    <dbReference type="NCBI Taxonomy" id="2750084"/>
    <lineage>
        <taxon>Bacteria</taxon>
        <taxon>Pseudomonadati</taxon>
        <taxon>Pseudomonadota</taxon>
        <taxon>Alphaproteobacteria</taxon>
        <taxon>Hyphomicrobiales</taxon>
        <taxon>Stappiaceae</taxon>
        <taxon>Pannonibacter</taxon>
    </lineage>
</organism>
<sequence>MMKLSIAAGLALMALTTVSHAAGDIAEGEKAFKKCAACHAVGPDAKNKVGPVLNGIVGRPIASIADFKYSPAMTEFGAGKVWDEANLTGYLADPKGFIPKNKMAFVGLKKEEELKGVIAYLAQYNADGSKK</sequence>
<reference evidence="10" key="1">
    <citation type="submission" date="2020-01" db="EMBL/GenBank/DDBJ databases">
        <authorList>
            <person name="Fang Y."/>
            <person name="Sun R."/>
            <person name="Nie L."/>
            <person name="He J."/>
            <person name="Hao L."/>
            <person name="Wang L."/>
            <person name="Su S."/>
            <person name="Lv E."/>
            <person name="Zhang Z."/>
            <person name="Xie R."/>
            <person name="Liu H."/>
        </authorList>
    </citation>
    <scope>NUCLEOTIDE SEQUENCE [LARGE SCALE GENOMIC DNA]</scope>
    <source>
        <strain evidence="10">XCT-53</strain>
    </source>
</reference>
<evidence type="ECO:0000256" key="5">
    <source>
        <dbReference type="ARBA" id="ARBA00023004"/>
    </source>
</evidence>
<dbReference type="Pfam" id="PF00034">
    <property type="entry name" value="Cytochrom_C"/>
    <property type="match status" value="1"/>
</dbReference>
<gene>
    <name evidence="9" type="ORF">GWI72_12280</name>
</gene>
<dbReference type="InterPro" id="IPR002327">
    <property type="entry name" value="Cyt_c_1A/1B"/>
</dbReference>
<keyword evidence="10" id="KW-1185">Reference proteome</keyword>
<proteinExistence type="predicted"/>
<dbReference type="Gene3D" id="1.10.760.10">
    <property type="entry name" value="Cytochrome c-like domain"/>
    <property type="match status" value="1"/>
</dbReference>
<dbReference type="PROSITE" id="PS51007">
    <property type="entry name" value="CYTC"/>
    <property type="match status" value="1"/>
</dbReference>
<evidence type="ECO:0000313" key="10">
    <source>
        <dbReference type="Proteomes" id="UP000586722"/>
    </source>
</evidence>
<evidence type="ECO:0000256" key="1">
    <source>
        <dbReference type="ARBA" id="ARBA00022448"/>
    </source>
</evidence>
<evidence type="ECO:0000256" key="7">
    <source>
        <dbReference type="SAM" id="SignalP"/>
    </source>
</evidence>
<keyword evidence="3 6" id="KW-0479">Metal-binding</keyword>
<dbReference type="InterPro" id="IPR009056">
    <property type="entry name" value="Cyt_c-like_dom"/>
</dbReference>
<feature type="domain" description="Cytochrome c" evidence="8">
    <location>
        <begin position="23"/>
        <end position="125"/>
    </location>
</feature>
<protein>
    <submittedName>
        <fullName evidence="9">C-type cytochrome</fullName>
    </submittedName>
</protein>
<dbReference type="GO" id="GO:0046872">
    <property type="term" value="F:metal ion binding"/>
    <property type="evidence" value="ECO:0007669"/>
    <property type="project" value="UniProtKB-KW"/>
</dbReference>
<evidence type="ECO:0000256" key="4">
    <source>
        <dbReference type="ARBA" id="ARBA00022982"/>
    </source>
</evidence>
<feature type="chain" id="PRO_5031172396" evidence="7">
    <location>
        <begin position="22"/>
        <end position="131"/>
    </location>
</feature>